<dbReference type="InterPro" id="IPR004280">
    <property type="entry name" value="Herpes_UL95"/>
</dbReference>
<gene>
    <name evidence="1" type="primary">ORF34</name>
</gene>
<organism evidence="1">
    <name type="scientific">Phascolarctid gammaherpesvirus 1</name>
    <dbReference type="NCBI Taxonomy" id="2249313"/>
    <lineage>
        <taxon>Viruses</taxon>
        <taxon>Duplodnaviria</taxon>
        <taxon>Heunggongvirae</taxon>
        <taxon>Peploviricota</taxon>
        <taxon>Herviviricetes</taxon>
        <taxon>Herpesvirales</taxon>
        <taxon>Orthoherpesviridae</taxon>
        <taxon>Gammaherpesvirinae</taxon>
        <taxon>Manticavirus</taxon>
        <taxon>Manticavirus phascolarctidgamma1</taxon>
    </lineage>
</organism>
<dbReference type="Proteomes" id="UP000677407">
    <property type="component" value="Segment"/>
</dbReference>
<evidence type="ECO:0000313" key="1">
    <source>
        <dbReference type="EMBL" id="AZB49206.1"/>
    </source>
</evidence>
<dbReference type="GeneID" id="65102761"/>
<dbReference type="EMBL" id="MG452722">
    <property type="protein sequence ID" value="AZB49206.1"/>
    <property type="molecule type" value="Genomic_DNA"/>
</dbReference>
<accession>A0A3S8D7U3</accession>
<name>A0A3S8D7U3_9GAMA</name>
<sequence length="325" mass="36498">MMSPLFLQAQGDADLEGRYKSAIRLSLELCESAPNQFKLIETPVNSFLLVSNILPEPARPWESALEDSFNLNFLSPTSTSPCPDVAEATPMTYKPDDRPSYTNVHIHNTPNYIVYDYQDWHRALTEDKNVIISEAINALAGSSTWTGSIATDPLPWLLLLFYGSKSYCIQPDCIYHSIYNKPGPILFPPHLYKPIIEPETFIHHVMKYVKFLYGGCNSLDAILSSPLMGAVEESRYKALLDILPEIEYDPITYCANICLFCTLHAQNTQAITSDGALGSYLFLQGGERFLGKSIGNSRDLRTQDTILYPTYDLTQITHHILNDST</sequence>
<dbReference type="KEGG" id="vg:65102761"/>
<dbReference type="RefSeq" id="YP_010087476.1">
    <property type="nucleotide sequence ID" value="NC_055555.1"/>
</dbReference>
<reference evidence="1" key="1">
    <citation type="submission" date="2017-11" db="EMBL/GenBank/DDBJ databases">
        <title>The distinct marsupial branch of gammaherpesviruses includes novel host-derived genes seldom found in other viruses.</title>
        <authorList>
            <person name="Vaz P.K."/>
        </authorList>
    </citation>
    <scope>NUCLEOTIDE SEQUENCE</scope>
    <source>
        <strain evidence="1">36M/11</strain>
    </source>
</reference>
<proteinExistence type="predicted"/>
<keyword evidence="2" id="KW-1185">Reference proteome</keyword>
<evidence type="ECO:0000313" key="2">
    <source>
        <dbReference type="Proteomes" id="UP000677407"/>
    </source>
</evidence>
<dbReference type="Pfam" id="PF03038">
    <property type="entry name" value="Herpes_UL95"/>
    <property type="match status" value="1"/>
</dbReference>
<protein>
    <submittedName>
        <fullName evidence="1">Encapsidation chaperone protein</fullName>
    </submittedName>
</protein>